<dbReference type="GO" id="GO:0005886">
    <property type="term" value="C:plasma membrane"/>
    <property type="evidence" value="ECO:0007669"/>
    <property type="project" value="UniProtKB-SubCell"/>
</dbReference>
<evidence type="ECO:0000256" key="1">
    <source>
        <dbReference type="ARBA" id="ARBA00000085"/>
    </source>
</evidence>
<dbReference type="FunFam" id="3.30.565.10:FF:000006">
    <property type="entry name" value="Sensor histidine kinase WalK"/>
    <property type="match status" value="1"/>
</dbReference>
<dbReference type="Gene3D" id="3.30.565.10">
    <property type="entry name" value="Histidine kinase-like ATPase, C-terminal domain"/>
    <property type="match status" value="1"/>
</dbReference>
<dbReference type="InterPro" id="IPR050398">
    <property type="entry name" value="HssS/ArlS-like"/>
</dbReference>
<evidence type="ECO:0000256" key="9">
    <source>
        <dbReference type="ARBA" id="ARBA00022741"/>
    </source>
</evidence>
<keyword evidence="13" id="KW-0902">Two-component regulatory system</keyword>
<evidence type="ECO:0000256" key="11">
    <source>
        <dbReference type="ARBA" id="ARBA00022840"/>
    </source>
</evidence>
<feature type="transmembrane region" description="Helical" evidence="16">
    <location>
        <begin position="176"/>
        <end position="199"/>
    </location>
</feature>
<comment type="subcellular location">
    <subcellularLocation>
        <location evidence="3">Cell membrane</location>
        <topology evidence="3">Multi-pass membrane protein</topology>
    </subcellularLocation>
</comment>
<evidence type="ECO:0000313" key="20">
    <source>
        <dbReference type="Proteomes" id="UP000198929"/>
    </source>
</evidence>
<evidence type="ECO:0000256" key="4">
    <source>
        <dbReference type="ARBA" id="ARBA00012438"/>
    </source>
</evidence>
<keyword evidence="9" id="KW-0547">Nucleotide-binding</keyword>
<dbReference type="PRINTS" id="PR00344">
    <property type="entry name" value="BCTRLSENSOR"/>
</dbReference>
<keyword evidence="5" id="KW-1003">Cell membrane</keyword>
<dbReference type="PROSITE" id="PS50109">
    <property type="entry name" value="HIS_KIN"/>
    <property type="match status" value="1"/>
</dbReference>
<keyword evidence="7" id="KW-0808">Transferase</keyword>
<dbReference type="Gene3D" id="1.10.287.130">
    <property type="match status" value="1"/>
</dbReference>
<feature type="domain" description="HAMP" evidence="18">
    <location>
        <begin position="200"/>
        <end position="253"/>
    </location>
</feature>
<dbReference type="Pfam" id="PF00512">
    <property type="entry name" value="HisKA"/>
    <property type="match status" value="1"/>
</dbReference>
<dbReference type="PANTHER" id="PTHR45528">
    <property type="entry name" value="SENSOR HISTIDINE KINASE CPXA"/>
    <property type="match status" value="1"/>
</dbReference>
<keyword evidence="20" id="KW-1185">Reference proteome</keyword>
<name>A0A1H9W8Z5_9CORY</name>
<dbReference type="Proteomes" id="UP000198929">
    <property type="component" value="Unassembled WGS sequence"/>
</dbReference>
<gene>
    <name evidence="19" type="ORF">SAMN05661109_02607</name>
</gene>
<feature type="region of interest" description="Disordered" evidence="15">
    <location>
        <begin position="1"/>
        <end position="29"/>
    </location>
</feature>
<dbReference type="EC" id="2.7.13.3" evidence="4"/>
<comment type="catalytic activity">
    <reaction evidence="1">
        <text>ATP + protein L-histidine = ADP + protein N-phospho-L-histidine.</text>
        <dbReference type="EC" id="2.7.13.3"/>
    </reaction>
</comment>
<evidence type="ECO:0000256" key="6">
    <source>
        <dbReference type="ARBA" id="ARBA00022553"/>
    </source>
</evidence>
<dbReference type="InterPro" id="IPR003594">
    <property type="entry name" value="HATPase_dom"/>
</dbReference>
<dbReference type="SMART" id="SM00304">
    <property type="entry name" value="HAMP"/>
    <property type="match status" value="1"/>
</dbReference>
<evidence type="ECO:0000256" key="16">
    <source>
        <dbReference type="SAM" id="Phobius"/>
    </source>
</evidence>
<keyword evidence="12 16" id="KW-1133">Transmembrane helix</keyword>
<evidence type="ECO:0000256" key="15">
    <source>
        <dbReference type="SAM" id="MobiDB-lite"/>
    </source>
</evidence>
<feature type="transmembrane region" description="Helical" evidence="16">
    <location>
        <begin position="38"/>
        <end position="62"/>
    </location>
</feature>
<dbReference type="AlphaFoldDB" id="A0A1H9W8Z5"/>
<dbReference type="GO" id="GO:0005509">
    <property type="term" value="F:calcium ion binding"/>
    <property type="evidence" value="ECO:0007669"/>
    <property type="project" value="UniProtKB-ARBA"/>
</dbReference>
<keyword evidence="6" id="KW-0597">Phosphoprotein</keyword>
<organism evidence="19 20">
    <name type="scientific">Corynebacterium cystitidis DSM 20524</name>
    <dbReference type="NCBI Taxonomy" id="1121357"/>
    <lineage>
        <taxon>Bacteria</taxon>
        <taxon>Bacillati</taxon>
        <taxon>Actinomycetota</taxon>
        <taxon>Actinomycetes</taxon>
        <taxon>Mycobacteriales</taxon>
        <taxon>Corynebacteriaceae</taxon>
        <taxon>Corynebacterium</taxon>
    </lineage>
</organism>
<dbReference type="InterPro" id="IPR036097">
    <property type="entry name" value="HisK_dim/P_sf"/>
</dbReference>
<accession>A0A1H9W8Z5</accession>
<dbReference type="Pfam" id="PF02518">
    <property type="entry name" value="HATPase_c"/>
    <property type="match status" value="1"/>
</dbReference>
<dbReference type="CDD" id="cd00082">
    <property type="entry name" value="HisKA"/>
    <property type="match status" value="1"/>
</dbReference>
<dbReference type="SUPFAM" id="SSF158472">
    <property type="entry name" value="HAMP domain-like"/>
    <property type="match status" value="1"/>
</dbReference>
<protein>
    <recommendedName>
        <fullName evidence="4">histidine kinase</fullName>
        <ecNumber evidence="4">2.7.13.3</ecNumber>
    </recommendedName>
</protein>
<keyword evidence="8 16" id="KW-0812">Transmembrane</keyword>
<dbReference type="SUPFAM" id="SSF47384">
    <property type="entry name" value="Homodimeric domain of signal transducing histidine kinase"/>
    <property type="match status" value="1"/>
</dbReference>
<dbReference type="RefSeq" id="WP_092260819.1">
    <property type="nucleotide sequence ID" value="NZ_CP047199.1"/>
</dbReference>
<feature type="domain" description="Histidine kinase" evidence="17">
    <location>
        <begin position="268"/>
        <end position="482"/>
    </location>
</feature>
<dbReference type="InterPro" id="IPR003661">
    <property type="entry name" value="HisK_dim/P_dom"/>
</dbReference>
<dbReference type="FunFam" id="1.10.287.130:FF:000001">
    <property type="entry name" value="Two-component sensor histidine kinase"/>
    <property type="match status" value="1"/>
</dbReference>
<evidence type="ECO:0000256" key="13">
    <source>
        <dbReference type="ARBA" id="ARBA00023012"/>
    </source>
</evidence>
<dbReference type="CDD" id="cd00075">
    <property type="entry name" value="HATPase"/>
    <property type="match status" value="1"/>
</dbReference>
<dbReference type="GO" id="GO:0000155">
    <property type="term" value="F:phosphorelay sensor kinase activity"/>
    <property type="evidence" value="ECO:0007669"/>
    <property type="project" value="InterPro"/>
</dbReference>
<evidence type="ECO:0000256" key="5">
    <source>
        <dbReference type="ARBA" id="ARBA00022475"/>
    </source>
</evidence>
<keyword evidence="14 16" id="KW-0472">Membrane</keyword>
<dbReference type="SMART" id="SM00387">
    <property type="entry name" value="HATPase_c"/>
    <property type="match status" value="1"/>
</dbReference>
<dbReference type="InterPro" id="IPR036890">
    <property type="entry name" value="HATPase_C_sf"/>
</dbReference>
<evidence type="ECO:0000259" key="17">
    <source>
        <dbReference type="PROSITE" id="PS50109"/>
    </source>
</evidence>
<evidence type="ECO:0000256" key="7">
    <source>
        <dbReference type="ARBA" id="ARBA00022679"/>
    </source>
</evidence>
<dbReference type="STRING" id="1121357.SAMN05661109_02607"/>
<dbReference type="PROSITE" id="PS50885">
    <property type="entry name" value="HAMP"/>
    <property type="match status" value="1"/>
</dbReference>
<dbReference type="PANTHER" id="PTHR45528:SF1">
    <property type="entry name" value="SENSOR HISTIDINE KINASE CPXA"/>
    <property type="match status" value="1"/>
</dbReference>
<evidence type="ECO:0000259" key="18">
    <source>
        <dbReference type="PROSITE" id="PS50885"/>
    </source>
</evidence>
<evidence type="ECO:0000256" key="12">
    <source>
        <dbReference type="ARBA" id="ARBA00022989"/>
    </source>
</evidence>
<evidence type="ECO:0000256" key="2">
    <source>
        <dbReference type="ARBA" id="ARBA00001968"/>
    </source>
</evidence>
<dbReference type="Pfam" id="PF00672">
    <property type="entry name" value="HAMP"/>
    <property type="match status" value="1"/>
</dbReference>
<evidence type="ECO:0000256" key="3">
    <source>
        <dbReference type="ARBA" id="ARBA00004651"/>
    </source>
</evidence>
<dbReference type="SUPFAM" id="SSF55874">
    <property type="entry name" value="ATPase domain of HSP90 chaperone/DNA topoisomerase II/histidine kinase"/>
    <property type="match status" value="1"/>
</dbReference>
<feature type="region of interest" description="Disordered" evidence="15">
    <location>
        <begin position="479"/>
        <end position="532"/>
    </location>
</feature>
<dbReference type="InterPro" id="IPR005467">
    <property type="entry name" value="His_kinase_dom"/>
</dbReference>
<evidence type="ECO:0000256" key="8">
    <source>
        <dbReference type="ARBA" id="ARBA00022692"/>
    </source>
</evidence>
<evidence type="ECO:0000256" key="14">
    <source>
        <dbReference type="ARBA" id="ARBA00023136"/>
    </source>
</evidence>
<dbReference type="CDD" id="cd06225">
    <property type="entry name" value="HAMP"/>
    <property type="match status" value="1"/>
</dbReference>
<dbReference type="Gene3D" id="6.10.340.10">
    <property type="match status" value="1"/>
</dbReference>
<dbReference type="EMBL" id="FOGQ01000018">
    <property type="protein sequence ID" value="SES30368.1"/>
    <property type="molecule type" value="Genomic_DNA"/>
</dbReference>
<evidence type="ECO:0000313" key="19">
    <source>
        <dbReference type="EMBL" id="SES30368.1"/>
    </source>
</evidence>
<dbReference type="InterPro" id="IPR004358">
    <property type="entry name" value="Sig_transdc_His_kin-like_C"/>
</dbReference>
<keyword evidence="10 19" id="KW-0418">Kinase</keyword>
<proteinExistence type="predicted"/>
<sequence length="532" mass="58359">MVVDTAVLGEQQGEKQNGKKRRKRPRDPKAPAFPLRNWLVMLMVIISGLGLIGSSTAVYMVLRGVLYQRIDDDLYMGIDGWAKSLDLPPGMSTQRLPSDYAQVRLPVGGPQRVINGKGSPPDISKIEQLHQPITLPSVEGSLEERDWRAMATIGDNGSIIVVAKSLDQEQNLLRNLMAIQFVISLLTLALMGVAAYYLVRRALRPLREVESTALEIADGELDLRVPEWPRNTEVGQLSYSLNTMLGQLQDSVEDAQLKESQMRRFVGDASHELRTPLTSLRGYTELYRQGATDDVDFVLGKIDDESKRMKLLVEDLLALTRAEGSRLNKKQIDLFELSLAVMGSARAAFPERTVTVDNNANSVPVVMGDPDRMHQILLNLVANGLKHGGRDASVKLVLREDRTNFYLDVSDNGVGMSVDVAAHIFERFYRADSSRTRADSGGGSGLGLAITKSLVEQHGGTITVESEEGVGSTFTVAIPRAEPADPVDQADSADSAESDAADVGLKVENRPSRRPKIRPVFPGLQGERRKPS</sequence>
<dbReference type="InterPro" id="IPR003660">
    <property type="entry name" value="HAMP_dom"/>
</dbReference>
<reference evidence="20" key="1">
    <citation type="submission" date="2016-10" db="EMBL/GenBank/DDBJ databases">
        <authorList>
            <person name="Varghese N."/>
            <person name="Submissions S."/>
        </authorList>
    </citation>
    <scope>NUCLEOTIDE SEQUENCE [LARGE SCALE GENOMIC DNA]</scope>
    <source>
        <strain evidence="20">DSM 20524</strain>
    </source>
</reference>
<evidence type="ECO:0000256" key="10">
    <source>
        <dbReference type="ARBA" id="ARBA00022777"/>
    </source>
</evidence>
<keyword evidence="11" id="KW-0067">ATP-binding</keyword>
<dbReference type="SMART" id="SM00388">
    <property type="entry name" value="HisKA"/>
    <property type="match status" value="1"/>
</dbReference>
<dbReference type="GO" id="GO:0005524">
    <property type="term" value="F:ATP binding"/>
    <property type="evidence" value="ECO:0007669"/>
    <property type="project" value="UniProtKB-KW"/>
</dbReference>
<comment type="cofactor">
    <cofactor evidence="2">
        <name>a divalent metal cation</name>
        <dbReference type="ChEBI" id="CHEBI:60240"/>
    </cofactor>
</comment>